<dbReference type="Proteomes" id="UP000582016">
    <property type="component" value="Unassembled WGS sequence"/>
</dbReference>
<dbReference type="InterPro" id="IPR011059">
    <property type="entry name" value="Metal-dep_hydrolase_composite"/>
</dbReference>
<evidence type="ECO:0000313" key="7">
    <source>
        <dbReference type="Proteomes" id="UP000582016"/>
    </source>
</evidence>
<keyword evidence="4 6" id="KW-0378">Hydrolase</keyword>
<dbReference type="Gene3D" id="2.10.150.10">
    <property type="entry name" value="Urease, beta subunit"/>
    <property type="match status" value="1"/>
</dbReference>
<reference evidence="6 7" key="1">
    <citation type="submission" date="2020-05" db="EMBL/GenBank/DDBJ databases">
        <title>Identification and distribution of gene clusters putatively required for synthesis of sphingolipid metabolism inhibitors in phylogenetically diverse species of the filamentous fungus Fusarium.</title>
        <authorList>
            <person name="Kim H.-S."/>
            <person name="Busman M."/>
            <person name="Brown D.W."/>
            <person name="Divon H."/>
            <person name="Uhlig S."/>
            <person name="Proctor R.H."/>
        </authorList>
    </citation>
    <scope>NUCLEOTIDE SEQUENCE [LARGE SCALE GENOMIC DNA]</scope>
    <source>
        <strain evidence="6 7">NRRL 13617</strain>
    </source>
</reference>
<protein>
    <recommendedName>
        <fullName evidence="2">urease</fullName>
        <ecNumber evidence="2">3.5.1.5</ecNumber>
    </recommendedName>
</protein>
<accession>A0A8H5ITU4</accession>
<dbReference type="UniPathway" id="UPA00258">
    <property type="reaction ID" value="UER00370"/>
</dbReference>
<dbReference type="Pfam" id="PF00699">
    <property type="entry name" value="Urease_beta"/>
    <property type="match status" value="1"/>
</dbReference>
<dbReference type="Gene3D" id="2.30.40.10">
    <property type="entry name" value="Urease, subunit C, domain 1"/>
    <property type="match status" value="1"/>
</dbReference>
<dbReference type="GO" id="GO:0009039">
    <property type="term" value="F:urease activity"/>
    <property type="evidence" value="ECO:0007669"/>
    <property type="project" value="UniProtKB-EC"/>
</dbReference>
<dbReference type="InterPro" id="IPR011612">
    <property type="entry name" value="Urease_alpha_N_dom"/>
</dbReference>
<dbReference type="PANTHER" id="PTHR33569:SF1">
    <property type="entry name" value="UREASE"/>
    <property type="match status" value="1"/>
</dbReference>
<dbReference type="InterPro" id="IPR050069">
    <property type="entry name" value="Urease_subunit"/>
</dbReference>
<name>A0A8H5ITU4_9HYPO</name>
<gene>
    <name evidence="6" type="ORF">FPHYL_11323</name>
</gene>
<dbReference type="GO" id="GO:0043419">
    <property type="term" value="P:urea catabolic process"/>
    <property type="evidence" value="ECO:0007669"/>
    <property type="project" value="UniProtKB-UniPathway"/>
</dbReference>
<evidence type="ECO:0000256" key="3">
    <source>
        <dbReference type="ARBA" id="ARBA00022723"/>
    </source>
</evidence>
<organism evidence="6 7">
    <name type="scientific">Fusarium phyllophilum</name>
    <dbReference type="NCBI Taxonomy" id="47803"/>
    <lineage>
        <taxon>Eukaryota</taxon>
        <taxon>Fungi</taxon>
        <taxon>Dikarya</taxon>
        <taxon>Ascomycota</taxon>
        <taxon>Pezizomycotina</taxon>
        <taxon>Sordariomycetes</taxon>
        <taxon>Hypocreomycetidae</taxon>
        <taxon>Hypocreales</taxon>
        <taxon>Nectriaceae</taxon>
        <taxon>Fusarium</taxon>
        <taxon>Fusarium fujikuroi species complex</taxon>
    </lineage>
</organism>
<dbReference type="PANTHER" id="PTHR33569">
    <property type="entry name" value="UREASE"/>
    <property type="match status" value="1"/>
</dbReference>
<dbReference type="SUPFAM" id="SSF51278">
    <property type="entry name" value="Urease, beta-subunit"/>
    <property type="match status" value="1"/>
</dbReference>
<dbReference type="OrthoDB" id="1708534at2759"/>
<dbReference type="GO" id="GO:0035550">
    <property type="term" value="C:urease complex"/>
    <property type="evidence" value="ECO:0007669"/>
    <property type="project" value="InterPro"/>
</dbReference>
<dbReference type="Pfam" id="PF00547">
    <property type="entry name" value="Urease_gamma"/>
    <property type="match status" value="1"/>
</dbReference>
<dbReference type="EC" id="3.5.1.5" evidence="2"/>
<evidence type="ECO:0000259" key="5">
    <source>
        <dbReference type="Pfam" id="PF00449"/>
    </source>
</evidence>
<evidence type="ECO:0000256" key="2">
    <source>
        <dbReference type="ARBA" id="ARBA00012934"/>
    </source>
</evidence>
<evidence type="ECO:0000313" key="6">
    <source>
        <dbReference type="EMBL" id="KAF5543208.1"/>
    </source>
</evidence>
<dbReference type="SUPFAM" id="SSF54111">
    <property type="entry name" value="Urease, gamma-subunit"/>
    <property type="match status" value="1"/>
</dbReference>
<dbReference type="Pfam" id="PF00449">
    <property type="entry name" value="Urease_alpha"/>
    <property type="match status" value="1"/>
</dbReference>
<dbReference type="InterPro" id="IPR002019">
    <property type="entry name" value="Urease_beta-like"/>
</dbReference>
<dbReference type="AlphaFoldDB" id="A0A8H5ITU4"/>
<dbReference type="InterPro" id="IPR036461">
    <property type="entry name" value="Urease_betasu_sf"/>
</dbReference>
<keyword evidence="3" id="KW-0479">Metal-binding</keyword>
<dbReference type="GO" id="GO:0016151">
    <property type="term" value="F:nickel cation binding"/>
    <property type="evidence" value="ECO:0007669"/>
    <property type="project" value="InterPro"/>
</dbReference>
<feature type="domain" description="Urease alpha-subunit N-terminal" evidence="5">
    <location>
        <begin position="187"/>
        <end position="285"/>
    </location>
</feature>
<dbReference type="SUPFAM" id="SSF51338">
    <property type="entry name" value="Composite domain of metallo-dependent hydrolases"/>
    <property type="match status" value="1"/>
</dbReference>
<keyword evidence="7" id="KW-1185">Reference proteome</keyword>
<dbReference type="Gene3D" id="3.30.280.10">
    <property type="entry name" value="Urease, gamma-like subunit"/>
    <property type="match status" value="1"/>
</dbReference>
<sequence length="416" mass="45953">MHFTPREIIHNEDYSVADLMKLGKRILGRRNVHPSVVGTLKQMQAKGTFETGTHLITIHNPISTDDGDSKIALSGSFLLVPSDDLFPAINEADFHPSEMPGTILPADTGDIIFNTNKGTQAVHIYSHFHFMETNPDLDFDRQKAYGYHLDLPAGEITQGGSGYAKGPTGYRHSLQESSKCKAVQPCSISREKYASAYGPTTGDLIRLGSTDLWVRIEKDYTSYGDECTLGCGKTVRDGMGAASGCSGTECLDLAIINAVIIDWTGTFKADIGVKDGVIFGIGKEQRLHVLLWDDQDVRLGRIELDRSLAVFIHQLSTKPPLITHLILTTPSRREIYQLNTLPLMNRPSSQQLPPFYPTRARPHILKHLPLAVSPLPRNCSSLNLLTLPTAQHQSFWARLLSQIRGYSATVNSMSMD</sequence>
<comment type="caution">
    <text evidence="6">The sequence shown here is derived from an EMBL/GenBank/DDBJ whole genome shotgun (WGS) entry which is preliminary data.</text>
</comment>
<dbReference type="InterPro" id="IPR036463">
    <property type="entry name" value="Urease_gamma_sf"/>
</dbReference>
<proteinExistence type="predicted"/>
<dbReference type="InterPro" id="IPR002026">
    <property type="entry name" value="Urease_gamma/gamma-beta_su"/>
</dbReference>
<evidence type="ECO:0000256" key="1">
    <source>
        <dbReference type="ARBA" id="ARBA00004897"/>
    </source>
</evidence>
<dbReference type="EMBL" id="JAAOAQ010000524">
    <property type="protein sequence ID" value="KAF5543208.1"/>
    <property type="molecule type" value="Genomic_DNA"/>
</dbReference>
<comment type="pathway">
    <text evidence="1">Nitrogen metabolism; urea degradation; CO(2) and NH(3) from urea (urease route): step 1/1.</text>
</comment>
<evidence type="ECO:0000256" key="4">
    <source>
        <dbReference type="ARBA" id="ARBA00022801"/>
    </source>
</evidence>